<dbReference type="Pfam" id="PF03092">
    <property type="entry name" value="BT1"/>
    <property type="match status" value="1"/>
</dbReference>
<feature type="transmembrane region" description="Helical" evidence="7">
    <location>
        <begin position="306"/>
        <end position="325"/>
    </location>
</feature>
<evidence type="ECO:0000256" key="4">
    <source>
        <dbReference type="ARBA" id="ARBA00022692"/>
    </source>
</evidence>
<organism evidence="8 9">
    <name type="scientific">Pythium oligandrum</name>
    <name type="common">Mycoparasitic fungus</name>
    <dbReference type="NCBI Taxonomy" id="41045"/>
    <lineage>
        <taxon>Eukaryota</taxon>
        <taxon>Sar</taxon>
        <taxon>Stramenopiles</taxon>
        <taxon>Oomycota</taxon>
        <taxon>Peronosporomycetes</taxon>
        <taxon>Pythiales</taxon>
        <taxon>Pythiaceae</taxon>
        <taxon>Pythium</taxon>
    </lineage>
</organism>
<dbReference type="SUPFAM" id="SSF103473">
    <property type="entry name" value="MFS general substrate transporter"/>
    <property type="match status" value="1"/>
</dbReference>
<accession>A0A8K1C5G2</accession>
<proteinExistence type="inferred from homology"/>
<keyword evidence="4 7" id="KW-0812">Transmembrane</keyword>
<name>A0A8K1C5G2_PYTOL</name>
<dbReference type="InterPro" id="IPR039309">
    <property type="entry name" value="BT1"/>
</dbReference>
<dbReference type="PANTHER" id="PTHR31585">
    <property type="entry name" value="FOLATE-BIOPTERIN TRANSPORTER 1, CHLOROPLASTIC"/>
    <property type="match status" value="1"/>
</dbReference>
<evidence type="ECO:0008006" key="10">
    <source>
        <dbReference type="Google" id="ProtNLM"/>
    </source>
</evidence>
<comment type="subcellular location">
    <subcellularLocation>
        <location evidence="1">Membrane</location>
        <topology evidence="1">Multi-pass membrane protein</topology>
    </subcellularLocation>
</comment>
<gene>
    <name evidence="8" type="ORF">Poli38472_006819</name>
</gene>
<feature type="transmembrane region" description="Helical" evidence="7">
    <location>
        <begin position="400"/>
        <end position="424"/>
    </location>
</feature>
<feature type="transmembrane region" description="Helical" evidence="7">
    <location>
        <begin position="87"/>
        <end position="105"/>
    </location>
</feature>
<evidence type="ECO:0000256" key="3">
    <source>
        <dbReference type="ARBA" id="ARBA00022448"/>
    </source>
</evidence>
<feature type="transmembrane region" description="Helical" evidence="7">
    <location>
        <begin position="436"/>
        <end position="455"/>
    </location>
</feature>
<protein>
    <recommendedName>
        <fullName evidence="10">Transmembrane protein</fullName>
    </recommendedName>
</protein>
<keyword evidence="5 7" id="KW-1133">Transmembrane helix</keyword>
<feature type="transmembrane region" description="Helical" evidence="7">
    <location>
        <begin position="220"/>
        <end position="241"/>
    </location>
</feature>
<sequence length="560" mass="61981">MGLNAIDIEERLSVASLSKKEQASLDDTPGYLENKSPAALKELEAGLGPNIYSKAHVGVLVQYFGTGMIYSCFYSLVYPFLNNYLRMSGVVTSSVLVLTALPYTFKVFFGIVSDCFPIFGYRRRPYMVIGMIACTICCLIMAVFPIGDPYYPTPELAYVDPSLLTQEQKDSINYDAPDSGTAFVFLLIIANLGIVLAGASVGGVLVELSQQEPEEVRGRAQTVIWVARLLGDVLASLIVGFGLNSSDYGGTFSGSIGVHGVMWFCVVVSLITAISSWYNISEEKVTERLSFRAEVRKLYNLMEYRVVYQILLFQFFQNMFSYVSVTATYPIQSVWARVEPVNSTIANIISSLIGAATLTVVSKYGLGWNWRWIIAICEIGVIIVDAFPTFLTVWDVVRNQWFWIGVPLLETVPNNIGFVVSTYCMVEIADKGNEGAFYGLIVSVSGLASPFSTVITKNVDANFDIGLEYLQVDDSHVRTEVTYAYLFSYACKIFSLVFLFLLPPQKAETQELKRKGEKNRLIGNITLVMLVFVFVWSIMTNIMTIFPSTACLKVAGGDGC</sequence>
<reference evidence="8" key="1">
    <citation type="submission" date="2019-03" db="EMBL/GenBank/DDBJ databases">
        <title>Long read genome sequence of the mycoparasitic Pythium oligandrum ATCC 38472 isolated from sugarbeet rhizosphere.</title>
        <authorList>
            <person name="Gaulin E."/>
        </authorList>
    </citation>
    <scope>NUCLEOTIDE SEQUENCE</scope>
    <source>
        <strain evidence="8">ATCC 38472_TT</strain>
    </source>
</reference>
<comment type="caution">
    <text evidence="8">The sequence shown here is derived from an EMBL/GenBank/DDBJ whole genome shotgun (WGS) entry which is preliminary data.</text>
</comment>
<evidence type="ECO:0000256" key="5">
    <source>
        <dbReference type="ARBA" id="ARBA00022989"/>
    </source>
</evidence>
<evidence type="ECO:0000256" key="7">
    <source>
        <dbReference type="SAM" id="Phobius"/>
    </source>
</evidence>
<evidence type="ECO:0000256" key="2">
    <source>
        <dbReference type="ARBA" id="ARBA00007015"/>
    </source>
</evidence>
<dbReference type="Gene3D" id="1.20.1250.20">
    <property type="entry name" value="MFS general substrate transporter like domains"/>
    <property type="match status" value="1"/>
</dbReference>
<dbReference type="PANTHER" id="PTHR31585:SF5">
    <property type="entry name" value="RNA-BINDING S4 DOMAIN-CONTAINING PROTEIN"/>
    <property type="match status" value="1"/>
</dbReference>
<feature type="transmembrane region" description="Helical" evidence="7">
    <location>
        <begin position="261"/>
        <end position="280"/>
    </location>
</feature>
<feature type="transmembrane region" description="Helical" evidence="7">
    <location>
        <begin position="183"/>
        <end position="208"/>
    </location>
</feature>
<dbReference type="EMBL" id="SPLM01000145">
    <property type="protein sequence ID" value="TMW56809.1"/>
    <property type="molecule type" value="Genomic_DNA"/>
</dbReference>
<feature type="transmembrane region" description="Helical" evidence="7">
    <location>
        <begin position="126"/>
        <end position="146"/>
    </location>
</feature>
<dbReference type="Proteomes" id="UP000794436">
    <property type="component" value="Unassembled WGS sequence"/>
</dbReference>
<keyword evidence="6 7" id="KW-0472">Membrane</keyword>
<evidence type="ECO:0000256" key="6">
    <source>
        <dbReference type="ARBA" id="ARBA00023136"/>
    </source>
</evidence>
<dbReference type="GO" id="GO:0016020">
    <property type="term" value="C:membrane"/>
    <property type="evidence" value="ECO:0007669"/>
    <property type="project" value="UniProtKB-SubCell"/>
</dbReference>
<keyword evidence="9" id="KW-1185">Reference proteome</keyword>
<dbReference type="InterPro" id="IPR036259">
    <property type="entry name" value="MFS_trans_sf"/>
</dbReference>
<feature type="transmembrane region" description="Helical" evidence="7">
    <location>
        <begin position="483"/>
        <end position="501"/>
    </location>
</feature>
<evidence type="ECO:0000256" key="1">
    <source>
        <dbReference type="ARBA" id="ARBA00004141"/>
    </source>
</evidence>
<feature type="transmembrane region" description="Helical" evidence="7">
    <location>
        <begin position="373"/>
        <end position="394"/>
    </location>
</feature>
<feature type="transmembrane region" description="Helical" evidence="7">
    <location>
        <begin position="345"/>
        <end position="366"/>
    </location>
</feature>
<feature type="transmembrane region" description="Helical" evidence="7">
    <location>
        <begin position="60"/>
        <end position="81"/>
    </location>
</feature>
<keyword evidence="3" id="KW-0813">Transport</keyword>
<dbReference type="AlphaFoldDB" id="A0A8K1C5G2"/>
<evidence type="ECO:0000313" key="9">
    <source>
        <dbReference type="Proteomes" id="UP000794436"/>
    </source>
</evidence>
<comment type="similarity">
    <text evidence="2">Belongs to the major facilitator superfamily. Folate-biopterin transporter (TC 2.A.71) family.</text>
</comment>
<evidence type="ECO:0000313" key="8">
    <source>
        <dbReference type="EMBL" id="TMW56809.1"/>
    </source>
</evidence>
<feature type="transmembrane region" description="Helical" evidence="7">
    <location>
        <begin position="521"/>
        <end position="539"/>
    </location>
</feature>
<dbReference type="OrthoDB" id="754047at2759"/>